<evidence type="ECO:0000313" key="2">
    <source>
        <dbReference type="EMBL" id="KAL2328156.1"/>
    </source>
</evidence>
<comment type="caution">
    <text evidence="2">The sequence shown here is derived from an EMBL/GenBank/DDBJ whole genome shotgun (WGS) entry which is preliminary data.</text>
</comment>
<keyword evidence="1" id="KW-0472">Membrane</keyword>
<evidence type="ECO:0000313" key="3">
    <source>
        <dbReference type="Proteomes" id="UP001603857"/>
    </source>
</evidence>
<dbReference type="AlphaFoldDB" id="A0ABD1LXC7"/>
<dbReference type="Proteomes" id="UP001603857">
    <property type="component" value="Unassembled WGS sequence"/>
</dbReference>
<name>A0ABD1LXC7_9FABA</name>
<accession>A0ABD1LXC7</accession>
<keyword evidence="3" id="KW-1185">Reference proteome</keyword>
<proteinExistence type="predicted"/>
<evidence type="ECO:0000256" key="1">
    <source>
        <dbReference type="SAM" id="Phobius"/>
    </source>
</evidence>
<dbReference type="EMBL" id="JBGMDY010000007">
    <property type="protein sequence ID" value="KAL2328156.1"/>
    <property type="molecule type" value="Genomic_DNA"/>
</dbReference>
<protein>
    <submittedName>
        <fullName evidence="2">Uncharacterized protein</fullName>
    </submittedName>
</protein>
<keyword evidence="1" id="KW-0812">Transmembrane</keyword>
<organism evidence="2 3">
    <name type="scientific">Flemingia macrophylla</name>
    <dbReference type="NCBI Taxonomy" id="520843"/>
    <lineage>
        <taxon>Eukaryota</taxon>
        <taxon>Viridiplantae</taxon>
        <taxon>Streptophyta</taxon>
        <taxon>Embryophyta</taxon>
        <taxon>Tracheophyta</taxon>
        <taxon>Spermatophyta</taxon>
        <taxon>Magnoliopsida</taxon>
        <taxon>eudicotyledons</taxon>
        <taxon>Gunneridae</taxon>
        <taxon>Pentapetalae</taxon>
        <taxon>rosids</taxon>
        <taxon>fabids</taxon>
        <taxon>Fabales</taxon>
        <taxon>Fabaceae</taxon>
        <taxon>Papilionoideae</taxon>
        <taxon>50 kb inversion clade</taxon>
        <taxon>NPAAA clade</taxon>
        <taxon>indigoferoid/millettioid clade</taxon>
        <taxon>Phaseoleae</taxon>
        <taxon>Flemingia</taxon>
    </lineage>
</organism>
<gene>
    <name evidence="2" type="ORF">Fmac_021583</name>
</gene>
<sequence>MFDSIPPVDAILLKVIVLLLLLETLQTTHYFRKEQTSVEITLGEEDRKHFSLRVEDSDSDKKFLQHEVFPSYLANCQNA</sequence>
<feature type="transmembrane region" description="Helical" evidence="1">
    <location>
        <begin position="6"/>
        <end position="25"/>
    </location>
</feature>
<reference evidence="2 3" key="1">
    <citation type="submission" date="2024-08" db="EMBL/GenBank/DDBJ databases">
        <title>Insights into the chromosomal genome structure of Flemingia macrophylla.</title>
        <authorList>
            <person name="Ding Y."/>
            <person name="Zhao Y."/>
            <person name="Bi W."/>
            <person name="Wu M."/>
            <person name="Zhao G."/>
            <person name="Gong Y."/>
            <person name="Li W."/>
            <person name="Zhang P."/>
        </authorList>
    </citation>
    <scope>NUCLEOTIDE SEQUENCE [LARGE SCALE GENOMIC DNA]</scope>
    <source>
        <strain evidence="2">DYQJB</strain>
        <tissue evidence="2">Leaf</tissue>
    </source>
</reference>
<keyword evidence="1" id="KW-1133">Transmembrane helix</keyword>